<dbReference type="Proteomes" id="UP001303760">
    <property type="component" value="Unassembled WGS sequence"/>
</dbReference>
<accession>A0AAN7CDX5</accession>
<gene>
    <name evidence="2" type="ORF">C8A03DRAFT_13402</name>
</gene>
<feature type="compositionally biased region" description="Polar residues" evidence="1">
    <location>
        <begin position="181"/>
        <end position="191"/>
    </location>
</feature>
<keyword evidence="3" id="KW-1185">Reference proteome</keyword>
<reference evidence="2" key="1">
    <citation type="journal article" date="2023" name="Mol. Phylogenet. Evol.">
        <title>Genome-scale phylogeny and comparative genomics of the fungal order Sordariales.</title>
        <authorList>
            <person name="Hensen N."/>
            <person name="Bonometti L."/>
            <person name="Westerberg I."/>
            <person name="Brannstrom I.O."/>
            <person name="Guillou S."/>
            <person name="Cros-Aarteil S."/>
            <person name="Calhoun S."/>
            <person name="Haridas S."/>
            <person name="Kuo A."/>
            <person name="Mondo S."/>
            <person name="Pangilinan J."/>
            <person name="Riley R."/>
            <person name="LaButti K."/>
            <person name="Andreopoulos B."/>
            <person name="Lipzen A."/>
            <person name="Chen C."/>
            <person name="Yan M."/>
            <person name="Daum C."/>
            <person name="Ng V."/>
            <person name="Clum A."/>
            <person name="Steindorff A."/>
            <person name="Ohm R.A."/>
            <person name="Martin F."/>
            <person name="Silar P."/>
            <person name="Natvig D.O."/>
            <person name="Lalanne C."/>
            <person name="Gautier V."/>
            <person name="Ament-Velasquez S.L."/>
            <person name="Kruys A."/>
            <person name="Hutchinson M.I."/>
            <person name="Powell A.J."/>
            <person name="Barry K."/>
            <person name="Miller A.N."/>
            <person name="Grigoriev I.V."/>
            <person name="Debuchy R."/>
            <person name="Gladieux P."/>
            <person name="Hiltunen Thoren M."/>
            <person name="Johannesson H."/>
        </authorList>
    </citation>
    <scope>NUCLEOTIDE SEQUENCE</scope>
    <source>
        <strain evidence="2">CBS 532.94</strain>
    </source>
</reference>
<feature type="compositionally biased region" description="Pro residues" evidence="1">
    <location>
        <begin position="283"/>
        <end position="296"/>
    </location>
</feature>
<feature type="compositionally biased region" description="Low complexity" evidence="1">
    <location>
        <begin position="168"/>
        <end position="180"/>
    </location>
</feature>
<comment type="caution">
    <text evidence="2">The sequence shown here is derived from an EMBL/GenBank/DDBJ whole genome shotgun (WGS) entry which is preliminary data.</text>
</comment>
<evidence type="ECO:0000313" key="2">
    <source>
        <dbReference type="EMBL" id="KAK4240264.1"/>
    </source>
</evidence>
<proteinExistence type="predicted"/>
<evidence type="ECO:0000313" key="3">
    <source>
        <dbReference type="Proteomes" id="UP001303760"/>
    </source>
</evidence>
<feature type="region of interest" description="Disordered" evidence="1">
    <location>
        <begin position="617"/>
        <end position="747"/>
    </location>
</feature>
<reference evidence="2" key="2">
    <citation type="submission" date="2023-05" db="EMBL/GenBank/DDBJ databases">
        <authorList>
            <consortium name="Lawrence Berkeley National Laboratory"/>
            <person name="Steindorff A."/>
            <person name="Hensen N."/>
            <person name="Bonometti L."/>
            <person name="Westerberg I."/>
            <person name="Brannstrom I.O."/>
            <person name="Guillou S."/>
            <person name="Cros-Aarteil S."/>
            <person name="Calhoun S."/>
            <person name="Haridas S."/>
            <person name="Kuo A."/>
            <person name="Mondo S."/>
            <person name="Pangilinan J."/>
            <person name="Riley R."/>
            <person name="Labutti K."/>
            <person name="Andreopoulos B."/>
            <person name="Lipzen A."/>
            <person name="Chen C."/>
            <person name="Yanf M."/>
            <person name="Daum C."/>
            <person name="Ng V."/>
            <person name="Clum A."/>
            <person name="Ohm R."/>
            <person name="Martin F."/>
            <person name="Silar P."/>
            <person name="Natvig D."/>
            <person name="Lalanne C."/>
            <person name="Gautier V."/>
            <person name="Ament-Velasquez S.L."/>
            <person name="Kruys A."/>
            <person name="Hutchinson M.I."/>
            <person name="Powell A.J."/>
            <person name="Barry K."/>
            <person name="Miller A.N."/>
            <person name="Grigoriev I.V."/>
            <person name="Debuchy R."/>
            <person name="Gladieux P."/>
            <person name="Thoren M.H."/>
            <person name="Johannesson H."/>
        </authorList>
    </citation>
    <scope>NUCLEOTIDE SEQUENCE</scope>
    <source>
        <strain evidence="2">CBS 532.94</strain>
    </source>
</reference>
<feature type="compositionally biased region" description="Low complexity" evidence="1">
    <location>
        <begin position="647"/>
        <end position="659"/>
    </location>
</feature>
<evidence type="ECO:0000256" key="1">
    <source>
        <dbReference type="SAM" id="MobiDB-lite"/>
    </source>
</evidence>
<feature type="compositionally biased region" description="Low complexity" evidence="1">
    <location>
        <begin position="268"/>
        <end position="282"/>
    </location>
</feature>
<feature type="region of interest" description="Disordered" evidence="1">
    <location>
        <begin position="226"/>
        <end position="304"/>
    </location>
</feature>
<sequence>MAHNPSQPGATPGGIPHQLVGHMGVSGPGPQINAAALMGGMPPGAGNPNAHAMQHLNPAQAQMFHHPQINQMYAANNPALQQQMQQHRLQMLQQQQHARQALMTHGAFGTMNTAGMGIPLGQMNPAQAAQMAALRRMPVASPLHLQQAQLAQQQQGQPMNPNMMAHQLALQQQQIQMSQQGGNPNQHPMNPQHVNQIQQAQLAAIQAQQAQQAQAQAQAQQQAAQAAQAQQQAPGQSQQGQSQPPQPPPGQQQQQQPPPPGQGGPGANGPAPTPGATQGHTPQPNPQQQPQAPPQTPQVTQAQQQAQMIAQVQQAQQQQAQQQAQQAQQQHAANLAGLMQQRRDQMALKGMHQLKLLQFCEQLSGFPGSKGRDDLEYWIKFVQHFFSQKGIFRHTILIRDGEDQAQEKQYEIAYPALARYFHIHFESGVKHMQLVLDKGTTERPLPNDCHLIENNKASLVYWFEGGSHLVAAGILRVQFDSESRFDLFEFQTTAHEEYISRRLVIQAARPAHNWVKEWHSLNQQDPKQSPELTKKGKPRPAKVPAGAPPDLELPHSVVKSGMGITEAVYQFLEMVEIMNQMNPLFGYYHAHPGLAPYAALDQYVSQINASASQGMNGQPIAQGGPRTPGFGQFQMGASPAMANSMLPGSPRIGGSPIPGQMAAPMMQLQPSQQGTSSSGPSANTSPAQNSNKRRRPSAVKNEEDAPTSAPTPAAMGTPQLNGVQIKGKQPPTPRMQKRHKTGNNPGI</sequence>
<protein>
    <submittedName>
        <fullName evidence="2">LIM-domain binding protein-domain-containing protein</fullName>
    </submittedName>
</protein>
<dbReference type="PANTHER" id="PTHR10378">
    <property type="entry name" value="LIM DOMAIN-BINDING PROTEIN"/>
    <property type="match status" value="1"/>
</dbReference>
<feature type="region of interest" description="Disordered" evidence="1">
    <location>
        <begin position="520"/>
        <end position="554"/>
    </location>
</feature>
<feature type="compositionally biased region" description="Low complexity" evidence="1">
    <location>
        <begin position="667"/>
        <end position="681"/>
    </location>
</feature>
<dbReference type="AlphaFoldDB" id="A0AAN7CDX5"/>
<feature type="region of interest" description="Disordered" evidence="1">
    <location>
        <begin position="168"/>
        <end position="191"/>
    </location>
</feature>
<dbReference type="Pfam" id="PF01803">
    <property type="entry name" value="LIM_bind"/>
    <property type="match status" value="1"/>
</dbReference>
<feature type="compositionally biased region" description="Polar residues" evidence="1">
    <location>
        <begin position="520"/>
        <end position="531"/>
    </location>
</feature>
<name>A0AAN7CDX5_9PEZI</name>
<feature type="compositionally biased region" description="Pro residues" evidence="1">
    <location>
        <begin position="244"/>
        <end position="262"/>
    </location>
</feature>
<dbReference type="InterPro" id="IPR029005">
    <property type="entry name" value="LIM-bd/SEUSS"/>
</dbReference>
<dbReference type="EMBL" id="MU860044">
    <property type="protein sequence ID" value="KAK4240264.1"/>
    <property type="molecule type" value="Genomic_DNA"/>
</dbReference>
<organism evidence="2 3">
    <name type="scientific">Achaetomium macrosporum</name>
    <dbReference type="NCBI Taxonomy" id="79813"/>
    <lineage>
        <taxon>Eukaryota</taxon>
        <taxon>Fungi</taxon>
        <taxon>Dikarya</taxon>
        <taxon>Ascomycota</taxon>
        <taxon>Pezizomycotina</taxon>
        <taxon>Sordariomycetes</taxon>
        <taxon>Sordariomycetidae</taxon>
        <taxon>Sordariales</taxon>
        <taxon>Chaetomiaceae</taxon>
        <taxon>Achaetomium</taxon>
    </lineage>
</organism>
<feature type="compositionally biased region" description="Low complexity" evidence="1">
    <location>
        <begin position="226"/>
        <end position="243"/>
    </location>
</feature>